<evidence type="ECO:0000313" key="1">
    <source>
        <dbReference type="EMBL" id="SFS08244.1"/>
    </source>
</evidence>
<dbReference type="STRING" id="767519.SAMN05216559_3385"/>
<proteinExistence type="predicted"/>
<organism evidence="1 2">
    <name type="scientific">Halomicrobium zhouii</name>
    <dbReference type="NCBI Taxonomy" id="767519"/>
    <lineage>
        <taxon>Archaea</taxon>
        <taxon>Methanobacteriati</taxon>
        <taxon>Methanobacteriota</taxon>
        <taxon>Stenosarchaea group</taxon>
        <taxon>Halobacteria</taxon>
        <taxon>Halobacteriales</taxon>
        <taxon>Haloarculaceae</taxon>
        <taxon>Halomicrobium</taxon>
    </lineage>
</organism>
<reference evidence="1 2" key="1">
    <citation type="submission" date="2016-10" db="EMBL/GenBank/DDBJ databases">
        <authorList>
            <person name="de Groot N.N."/>
        </authorList>
    </citation>
    <scope>NUCLEOTIDE SEQUENCE [LARGE SCALE GENOMIC DNA]</scope>
    <source>
        <strain evidence="1 2">CGMCC 1.10457</strain>
    </source>
</reference>
<dbReference type="OrthoDB" id="290446at2157"/>
<dbReference type="EMBL" id="FOZK01000003">
    <property type="protein sequence ID" value="SFS08244.1"/>
    <property type="molecule type" value="Genomic_DNA"/>
</dbReference>
<sequence length="119" mass="13626">MVETDPRNDQILELLSDDVVKRILTVTDQRATSAQGLDDYCDASLATIYRRIEDLLELGLLRERTEFQADGNHFKKFESNLECLAVSLDDGTLQVAVDRRDDAPNRLRTIWDAMQPGWE</sequence>
<dbReference type="InterPro" id="IPR036390">
    <property type="entry name" value="WH_DNA-bd_sf"/>
</dbReference>
<dbReference type="Proteomes" id="UP000199062">
    <property type="component" value="Unassembled WGS sequence"/>
</dbReference>
<dbReference type="InterPro" id="IPR036388">
    <property type="entry name" value="WH-like_DNA-bd_sf"/>
</dbReference>
<protein>
    <submittedName>
        <fullName evidence="1">Helix-turn-helix domain-containing protein</fullName>
    </submittedName>
</protein>
<dbReference type="Gene3D" id="1.10.10.10">
    <property type="entry name" value="Winged helix-like DNA-binding domain superfamily/Winged helix DNA-binding domain"/>
    <property type="match status" value="1"/>
</dbReference>
<dbReference type="AlphaFoldDB" id="A0A1I6LXZ1"/>
<evidence type="ECO:0000313" key="2">
    <source>
        <dbReference type="Proteomes" id="UP000199062"/>
    </source>
</evidence>
<gene>
    <name evidence="1" type="ORF">SAMN05216559_3385</name>
</gene>
<name>A0A1I6LXZ1_9EURY</name>
<accession>A0A1I6LXZ1</accession>
<dbReference type="RefSeq" id="WP_143117733.1">
    <property type="nucleotide sequence ID" value="NZ_FOZK01000003.1"/>
</dbReference>
<keyword evidence="2" id="KW-1185">Reference proteome</keyword>
<dbReference type="SUPFAM" id="SSF46785">
    <property type="entry name" value="Winged helix' DNA-binding domain"/>
    <property type="match status" value="1"/>
</dbReference>